<dbReference type="CDD" id="cd00029">
    <property type="entry name" value="C1"/>
    <property type="match status" value="1"/>
</dbReference>
<evidence type="ECO:0000313" key="11">
    <source>
        <dbReference type="EMBL" id="KAH9321819.1"/>
    </source>
</evidence>
<dbReference type="InterPro" id="IPR056618">
    <property type="entry name" value="Chromo_PTM"/>
</dbReference>
<feature type="compositionally biased region" description="Basic and acidic residues" evidence="7">
    <location>
        <begin position="91"/>
        <end position="104"/>
    </location>
</feature>
<feature type="compositionally biased region" description="Basic and acidic residues" evidence="7">
    <location>
        <begin position="175"/>
        <end position="190"/>
    </location>
</feature>
<dbReference type="SUPFAM" id="SSF57903">
    <property type="entry name" value="FYVE/PHD zinc finger"/>
    <property type="match status" value="3"/>
</dbReference>
<comment type="subcellular location">
    <subcellularLocation>
        <location evidence="1">Nucleus</location>
    </subcellularLocation>
</comment>
<dbReference type="CDD" id="cd20401">
    <property type="entry name" value="Tudor_AtPTM-like"/>
    <property type="match status" value="1"/>
</dbReference>
<feature type="domain" description="PHD-type" evidence="8">
    <location>
        <begin position="708"/>
        <end position="755"/>
    </location>
</feature>
<keyword evidence="2" id="KW-0479">Metal-binding</keyword>
<evidence type="ECO:0000256" key="3">
    <source>
        <dbReference type="ARBA" id="ARBA00022771"/>
    </source>
</evidence>
<dbReference type="CDD" id="cd15532">
    <property type="entry name" value="PHD2_CHD_II"/>
    <property type="match status" value="1"/>
</dbReference>
<feature type="compositionally biased region" description="Basic residues" evidence="7">
    <location>
        <begin position="105"/>
        <end position="114"/>
    </location>
</feature>
<feature type="domain" description="DDT" evidence="10">
    <location>
        <begin position="474"/>
        <end position="534"/>
    </location>
</feature>
<dbReference type="Pfam" id="PF00628">
    <property type="entry name" value="PHD"/>
    <property type="match status" value="1"/>
</dbReference>
<feature type="compositionally biased region" description="Basic and acidic residues" evidence="7">
    <location>
        <begin position="221"/>
        <end position="230"/>
    </location>
</feature>
<feature type="region of interest" description="Disordered" evidence="7">
    <location>
        <begin position="1734"/>
        <end position="1784"/>
    </location>
</feature>
<proteinExistence type="predicted"/>
<feature type="compositionally biased region" description="Basic and acidic residues" evidence="7">
    <location>
        <begin position="1762"/>
        <end position="1772"/>
    </location>
</feature>
<evidence type="ECO:0000256" key="1">
    <source>
        <dbReference type="ARBA" id="ARBA00004123"/>
    </source>
</evidence>
<dbReference type="InterPro" id="IPR011011">
    <property type="entry name" value="Znf_FYVE_PHD"/>
</dbReference>
<dbReference type="InterPro" id="IPR019786">
    <property type="entry name" value="Zinc_finger_PHD-type_CS"/>
</dbReference>
<feature type="domain" description="Phorbol-ester/DAG-type" evidence="9">
    <location>
        <begin position="2040"/>
        <end position="2099"/>
    </location>
</feature>
<name>A0AA38GEM0_TAXCH</name>
<feature type="region of interest" description="Disordered" evidence="7">
    <location>
        <begin position="314"/>
        <end position="368"/>
    </location>
</feature>
<dbReference type="Pfam" id="PF21743">
    <property type="entry name" value="PTM_DIR17_Tudor"/>
    <property type="match status" value="1"/>
</dbReference>
<evidence type="ECO:0000256" key="6">
    <source>
        <dbReference type="PROSITE-ProRule" id="PRU00146"/>
    </source>
</evidence>
<feature type="region of interest" description="Disordered" evidence="7">
    <location>
        <begin position="133"/>
        <end position="152"/>
    </location>
</feature>
<dbReference type="InterPro" id="IPR047365">
    <property type="entry name" value="Tudor_AtPTM-like"/>
</dbReference>
<dbReference type="PANTHER" id="PTHR46508:SF1">
    <property type="entry name" value="PHD FINGER FAMILY PROTEIN"/>
    <property type="match status" value="1"/>
</dbReference>
<protein>
    <submittedName>
        <fullName evidence="11">Uncharacterized protein</fullName>
    </submittedName>
</protein>
<dbReference type="PROSITE" id="PS01359">
    <property type="entry name" value="ZF_PHD_1"/>
    <property type="match status" value="1"/>
</dbReference>
<reference evidence="11 12" key="1">
    <citation type="journal article" date="2021" name="Nat. Plants">
        <title>The Taxus genome provides insights into paclitaxel biosynthesis.</title>
        <authorList>
            <person name="Xiong X."/>
            <person name="Gou J."/>
            <person name="Liao Q."/>
            <person name="Li Y."/>
            <person name="Zhou Q."/>
            <person name="Bi G."/>
            <person name="Li C."/>
            <person name="Du R."/>
            <person name="Wang X."/>
            <person name="Sun T."/>
            <person name="Guo L."/>
            <person name="Liang H."/>
            <person name="Lu P."/>
            <person name="Wu Y."/>
            <person name="Zhang Z."/>
            <person name="Ro D.K."/>
            <person name="Shang Y."/>
            <person name="Huang S."/>
            <person name="Yan J."/>
        </authorList>
    </citation>
    <scope>NUCLEOTIDE SEQUENCE [LARGE SCALE GENOMIC DNA]</scope>
    <source>
        <strain evidence="11">Ta-2019</strain>
    </source>
</reference>
<feature type="compositionally biased region" description="Basic and acidic residues" evidence="7">
    <location>
        <begin position="314"/>
        <end position="326"/>
    </location>
</feature>
<dbReference type="OMA" id="LQIHSHC"/>
<dbReference type="Gene3D" id="3.30.40.10">
    <property type="entry name" value="Zinc/RING finger domain, C3HC4 (zinc finger)"/>
    <property type="match status" value="2"/>
</dbReference>
<dbReference type="PROSITE" id="PS50016">
    <property type="entry name" value="ZF_PHD_2"/>
    <property type="match status" value="1"/>
</dbReference>
<sequence length="2114" mass="235793">MHKRTKRKKKKALKADMDINEEECMVQEGVDDRNLVGRFVKKGFGELGLFIGKVVSCRKGLYRVNYEDGDREDLELHELREILASVDEMEGELKDKKDKLEGRRPAKRAKRTGSRKSAINDRGLNTGGRLSECIGVEENTGPGTGKITNAGKTLATKIPEADKILKNTEAAESTEPDKATEECKIAEAENNHVPQDNIKEAGKTMEPGNIMEAGKLTETGKTPEEGKIGEAGETSEAGKIGEAEPNIVVEGSESRSRRRGRPKKISENLREPEVKIPWQAEFKSIGIDVFQQGGRGRPRKDAIVVASQNNAFEKKLNSSKRKEISSEKLGLPSEPKKCGRKRKSQTGSRACTQEDDVSEESEQYSWQKELSCASAKRRKRVRRKSASARWSDSDIEEDDPSSKESFVVNNEDIEEDYPFPEESFIATNEEASSDNETFDNNDSGPIALSTKPNNYLLPLMQPLPQSSGNLPIPENSVADLFSVYMFLRSFSDLLFLSPFSLDDFVGALNFKTTNSLLDSVHVSLLRALRRHLEMLTEEGNDMATKCLRQLDWDFLDAVTWPVYLAEYLLTQCTNGRFGQNIANLKILDGDYYRIMPSIKLAILQFLCDDVMEAEEFRAKIDMRMGPEHDIDADGKMDLSSTATELFGRNSCHSKSKRISCNKEDVQKSSHEDTNSISDNSIIQNKHIYLNNGQESTTLEANDVQDFNSDECRLCGMDGNLLCCDGCPSAYHSRCVGVSKAHLLEGAWYCPECVVKKTDAPELKVLQTLNGAEIFGIDPYERVFFGTCGYLIVSDSASSPTSLYRYYNRSDVSKVLEAFDLSGPFYNNIRTAIIQYWDISDQMNDSAYLQNSDMISGNSHTDLSYLSLPEYPINYKEARAPGLTSVSTEVRAEKNDSARNHDYLPGLYTTDCKVTVNDELLVTGLNNAKETDFTSVQGAPGVVPNSAIDRNVQECESILEQQKFDLENEREAGWLVPVKCGSMHILELTELNAHDRTGAQVDVNKSKSFVKYEQTDSFRKVALKLDLKASFKPNTYINQYAIGDIAASAAANLASLNGASKKTLVATMQEHVKAFSKVSGQFYWPNFGKKTMEPPKDRCGWCLSCKSPPSCRRACLLNMAACNVMAGAAKVPGGLRPTKKGGGHLAAVAAYILYIEDCLRGLIVGPWENPDYRKYWRKRVEQSATVREISTSLLELEQNIRHIALAPGWTKHVEDPSSLVSTCHTGASAALPTPKRGGSIRRHQKNIASSIIASTPNNSGNFGVCWWRGGKLSQQVFQQGVLPCATAKRTGRQGGLKRIPGVSYAEGSDMPRRSRHYVWRAAVEKATSVSQLAIQVRYLDANVKWEELVSPEDHSQDVKAVGKEVNSFRIATLCEKKYELGDVKYLLDFGNHKDIPISVLKHGRKIEEAQEGTNRYWLGEFYVPLHLVKAFEERVLKDCTNNGCKQVWVDKNRKSQGTRKDIFSFRLSTVEMHEKSSCGYCRVDVSFRELVRCSSCDGSVHRECTTTDMLDKSECNFTCYKCYNVKLVEREDTDNILITQSNSKFVPFPADKQDQYSCLSLRDRVEDPEGNHAQPFGANTMLRDKVEDPEGNFAQPFGANTTLRDKVEDPEGNCVQPSGANTKLQKYTGVVMNPAHRRGSYDPNGLTWKKNSTRESGKDFIKKKILLACENNMSVSKGPQCFACREAYNPKLMYVGCDSCDAWFHGDAFGLNHENAVQLAGFKCHRCRKKSAPICPYKRDHSNKKDHSARREKLPVKRPQMKASKDISQDSRKSNGKPSKVMHSESGKILNKLCSMLNAEEKHVATKIEPDSKYMLPGSLSKHNQQNHAAIKDEPDLKHAREDLLLGINQSGGELMIFQSPEFSHDTVKSEPDLKHAHEASPLDINQSDPAIQRFQHLELSSLGTEALSTQGNLGFSVTDWPCHNQQIEFRESAHNTLEPYTENEPLFTFTELLACENDQMEDLVGLSREIVGNWSDGFSTGKDINMDSQQMGIETNGYQFSGATISSNNLDSQLENESKEENIMEFQLHCAANSVVSDETHFNNPDNTVRSEEIGNLCKVCGFTVFPSGYQCKVCGLAIHEHCSDLGCSGMWTTSGWTCDGCQGGLVEGQGLYL</sequence>
<evidence type="ECO:0000256" key="5">
    <source>
        <dbReference type="ARBA" id="ARBA00023242"/>
    </source>
</evidence>
<feature type="compositionally biased region" description="Basic and acidic residues" evidence="7">
    <location>
        <begin position="1736"/>
        <end position="1754"/>
    </location>
</feature>
<comment type="caution">
    <text evidence="11">The sequence shown here is derived from an EMBL/GenBank/DDBJ whole genome shotgun (WGS) entry which is preliminary data.</text>
</comment>
<evidence type="ECO:0000259" key="8">
    <source>
        <dbReference type="PROSITE" id="PS50016"/>
    </source>
</evidence>
<feature type="compositionally biased region" description="Basic and acidic residues" evidence="7">
    <location>
        <begin position="264"/>
        <end position="274"/>
    </location>
</feature>
<feature type="region of interest" description="Disordered" evidence="7">
    <location>
        <begin position="90"/>
        <end position="124"/>
    </location>
</feature>
<organism evidence="11 12">
    <name type="scientific">Taxus chinensis</name>
    <name type="common">Chinese yew</name>
    <name type="synonym">Taxus wallichiana var. chinensis</name>
    <dbReference type="NCBI Taxonomy" id="29808"/>
    <lineage>
        <taxon>Eukaryota</taxon>
        <taxon>Viridiplantae</taxon>
        <taxon>Streptophyta</taxon>
        <taxon>Embryophyta</taxon>
        <taxon>Tracheophyta</taxon>
        <taxon>Spermatophyta</taxon>
        <taxon>Pinopsida</taxon>
        <taxon>Pinidae</taxon>
        <taxon>Conifers II</taxon>
        <taxon>Cupressales</taxon>
        <taxon>Taxaceae</taxon>
        <taxon>Taxus</taxon>
    </lineage>
</organism>
<dbReference type="Pfam" id="PF02791">
    <property type="entry name" value="DDT"/>
    <property type="match status" value="1"/>
</dbReference>
<evidence type="ECO:0000259" key="10">
    <source>
        <dbReference type="PROSITE" id="PS50827"/>
    </source>
</evidence>
<keyword evidence="12" id="KW-1185">Reference proteome</keyword>
<evidence type="ECO:0000259" key="9">
    <source>
        <dbReference type="PROSITE" id="PS50081"/>
    </source>
</evidence>
<dbReference type="EMBL" id="JAHRHJ020000003">
    <property type="protein sequence ID" value="KAH9321819.1"/>
    <property type="molecule type" value="Genomic_DNA"/>
</dbReference>
<dbReference type="GO" id="GO:0008270">
    <property type="term" value="F:zinc ion binding"/>
    <property type="evidence" value="ECO:0007669"/>
    <property type="project" value="UniProtKB-KW"/>
</dbReference>
<evidence type="ECO:0000313" key="12">
    <source>
        <dbReference type="Proteomes" id="UP000824469"/>
    </source>
</evidence>
<dbReference type="Pfam" id="PF24294">
    <property type="entry name" value="Chromo_PTM"/>
    <property type="match status" value="1"/>
</dbReference>
<gene>
    <name evidence="11" type="ORF">KI387_016458</name>
</gene>
<accession>A0AA38GEM0</accession>
<dbReference type="InterPro" id="IPR013083">
    <property type="entry name" value="Znf_RING/FYVE/PHD"/>
</dbReference>
<feature type="region of interest" description="Disordered" evidence="7">
    <location>
        <begin position="166"/>
        <end position="276"/>
    </location>
</feature>
<dbReference type="PANTHER" id="PTHR46508">
    <property type="entry name" value="PHD FINGER FAMILY PROTEIN"/>
    <property type="match status" value="1"/>
</dbReference>
<dbReference type="InterPro" id="IPR001965">
    <property type="entry name" value="Znf_PHD"/>
</dbReference>
<dbReference type="InterPro" id="IPR018501">
    <property type="entry name" value="DDT_dom"/>
</dbReference>
<dbReference type="InterPro" id="IPR019787">
    <property type="entry name" value="Znf_PHD-finger"/>
</dbReference>
<dbReference type="InterPro" id="IPR002219">
    <property type="entry name" value="PKC_DAG/PE"/>
</dbReference>
<evidence type="ECO:0000256" key="4">
    <source>
        <dbReference type="ARBA" id="ARBA00022833"/>
    </source>
</evidence>
<dbReference type="PROSITE" id="PS50827">
    <property type="entry name" value="DDT"/>
    <property type="match status" value="1"/>
</dbReference>
<dbReference type="SMART" id="SM00571">
    <property type="entry name" value="DDT"/>
    <property type="match status" value="1"/>
</dbReference>
<evidence type="ECO:0000256" key="2">
    <source>
        <dbReference type="ARBA" id="ARBA00022723"/>
    </source>
</evidence>
<evidence type="ECO:0000256" key="7">
    <source>
        <dbReference type="SAM" id="MobiDB-lite"/>
    </source>
</evidence>
<feature type="compositionally biased region" description="Acidic residues" evidence="7">
    <location>
        <begin position="353"/>
        <end position="362"/>
    </location>
</feature>
<keyword evidence="3 6" id="KW-0863">Zinc-finger</keyword>
<dbReference type="SMART" id="SM00249">
    <property type="entry name" value="PHD"/>
    <property type="match status" value="4"/>
</dbReference>
<dbReference type="PROSITE" id="PS50081">
    <property type="entry name" value="ZF_DAG_PE_2"/>
    <property type="match status" value="1"/>
</dbReference>
<dbReference type="Proteomes" id="UP000824469">
    <property type="component" value="Unassembled WGS sequence"/>
</dbReference>
<keyword evidence="5" id="KW-0539">Nucleus</keyword>
<feature type="region of interest" description="Disordered" evidence="7">
    <location>
        <begin position="383"/>
        <end position="406"/>
    </location>
</feature>
<keyword evidence="4" id="KW-0862">Zinc</keyword>
<dbReference type="GO" id="GO:0005634">
    <property type="term" value="C:nucleus"/>
    <property type="evidence" value="ECO:0007669"/>
    <property type="project" value="UniProtKB-SubCell"/>
</dbReference>